<keyword evidence="1" id="KW-0812">Transmembrane</keyword>
<dbReference type="EMBL" id="SMFL01000001">
    <property type="protein sequence ID" value="TDE18286.1"/>
    <property type="molecule type" value="Genomic_DNA"/>
</dbReference>
<dbReference type="PANTHER" id="PTHR30590">
    <property type="entry name" value="INNER MEMBRANE PROTEIN"/>
    <property type="match status" value="1"/>
</dbReference>
<sequence>MENTLQPTSVTERHSFLDVLRGFALLGVLLANMVTHSGYYFLSKEGMEALGTIEIDHHFEWIEHFLIDGKFYSIFSMLFGIGFALQLKRSSSIDTRFPSLFRRRLVIMFILGLLHAVLLFVGDILTVYALTGFVLILFRNLSDKVLLRSAFILMLLPIVQYSILWGINLVDPAPPVVEEGPRFFDEVIRVFRSGSYPEIIQMNAGGLILGRYPDLFFTGRFFRVLAMFLIGFYVAKNMIYANIEANRPLIRKVMIWGAIIGIPCNIVLAMMMTTEAYYNLEPTGIIQPLVYAFGVPALALFYAAVFALLYVKPVWKKLLMVFAPVGQIALTNYLMQSLICAIIFMSYGFGLEAQVGPARLSLIAFAIYIFQVVFSHIWVRYFRFGPMEWVWRSLTYKKWQPFRK</sequence>
<dbReference type="RefSeq" id="WP_131956043.1">
    <property type="nucleotide sequence ID" value="NZ_SMFL01000001.1"/>
</dbReference>
<reference evidence="3 4" key="1">
    <citation type="submission" date="2019-03" db="EMBL/GenBank/DDBJ databases">
        <title>Dyadobacter AR-3-6 sp. nov., isolated from arctic soil.</title>
        <authorList>
            <person name="Chaudhary D.K."/>
        </authorList>
    </citation>
    <scope>NUCLEOTIDE SEQUENCE [LARGE SCALE GENOMIC DNA]</scope>
    <source>
        <strain evidence="3 4">AR-3-6</strain>
    </source>
</reference>
<accession>A0A4R5DUR8</accession>
<feature type="transmembrane region" description="Helical" evidence="1">
    <location>
        <begin position="145"/>
        <end position="167"/>
    </location>
</feature>
<feature type="transmembrane region" description="Helical" evidence="1">
    <location>
        <begin position="107"/>
        <end position="138"/>
    </location>
</feature>
<feature type="transmembrane region" description="Helical" evidence="1">
    <location>
        <begin position="71"/>
        <end position="87"/>
    </location>
</feature>
<feature type="transmembrane region" description="Helical" evidence="1">
    <location>
        <begin position="360"/>
        <end position="379"/>
    </location>
</feature>
<dbReference type="AlphaFoldDB" id="A0A4R5DUR8"/>
<feature type="transmembrane region" description="Helical" evidence="1">
    <location>
        <begin position="221"/>
        <end position="241"/>
    </location>
</feature>
<keyword evidence="4" id="KW-1185">Reference proteome</keyword>
<feature type="transmembrane region" description="Helical" evidence="1">
    <location>
        <begin position="253"/>
        <end position="273"/>
    </location>
</feature>
<name>A0A4R5DUR8_9BACT</name>
<evidence type="ECO:0000313" key="3">
    <source>
        <dbReference type="EMBL" id="TDE18286.1"/>
    </source>
</evidence>
<evidence type="ECO:0000313" key="4">
    <source>
        <dbReference type="Proteomes" id="UP000294850"/>
    </source>
</evidence>
<feature type="transmembrane region" description="Helical" evidence="1">
    <location>
        <begin position="285"/>
        <end position="311"/>
    </location>
</feature>
<evidence type="ECO:0000256" key="1">
    <source>
        <dbReference type="SAM" id="Phobius"/>
    </source>
</evidence>
<protein>
    <submittedName>
        <fullName evidence="3">DUF418 domain-containing protein</fullName>
    </submittedName>
</protein>
<dbReference type="Proteomes" id="UP000294850">
    <property type="component" value="Unassembled WGS sequence"/>
</dbReference>
<dbReference type="PANTHER" id="PTHR30590:SF2">
    <property type="entry name" value="INNER MEMBRANE PROTEIN"/>
    <property type="match status" value="1"/>
</dbReference>
<keyword evidence="1" id="KW-1133">Transmembrane helix</keyword>
<dbReference type="OrthoDB" id="9807744at2"/>
<feature type="domain" description="DUF418" evidence="2">
    <location>
        <begin position="235"/>
        <end position="398"/>
    </location>
</feature>
<dbReference type="InterPro" id="IPR052529">
    <property type="entry name" value="Bact_Transport_Assoc"/>
</dbReference>
<keyword evidence="1" id="KW-0472">Membrane</keyword>
<evidence type="ECO:0000259" key="2">
    <source>
        <dbReference type="Pfam" id="PF04235"/>
    </source>
</evidence>
<gene>
    <name evidence="3" type="ORF">E0F88_01730</name>
</gene>
<proteinExistence type="predicted"/>
<feature type="transmembrane region" description="Helical" evidence="1">
    <location>
        <begin position="20"/>
        <end position="42"/>
    </location>
</feature>
<dbReference type="InterPro" id="IPR007349">
    <property type="entry name" value="DUF418"/>
</dbReference>
<feature type="transmembrane region" description="Helical" evidence="1">
    <location>
        <begin position="318"/>
        <end position="348"/>
    </location>
</feature>
<comment type="caution">
    <text evidence="3">The sequence shown here is derived from an EMBL/GenBank/DDBJ whole genome shotgun (WGS) entry which is preliminary data.</text>
</comment>
<organism evidence="3 4">
    <name type="scientific">Dyadobacter psychrotolerans</name>
    <dbReference type="NCBI Taxonomy" id="2541721"/>
    <lineage>
        <taxon>Bacteria</taxon>
        <taxon>Pseudomonadati</taxon>
        <taxon>Bacteroidota</taxon>
        <taxon>Cytophagia</taxon>
        <taxon>Cytophagales</taxon>
        <taxon>Spirosomataceae</taxon>
        <taxon>Dyadobacter</taxon>
    </lineage>
</organism>
<dbReference type="Pfam" id="PF04235">
    <property type="entry name" value="DUF418"/>
    <property type="match status" value="1"/>
</dbReference>